<evidence type="ECO:0000256" key="9">
    <source>
        <dbReference type="ARBA" id="ARBA00023306"/>
    </source>
</evidence>
<evidence type="ECO:0000256" key="7">
    <source>
        <dbReference type="ARBA" id="ARBA00022786"/>
    </source>
</evidence>
<feature type="region of interest" description="Disordered" evidence="11">
    <location>
        <begin position="66"/>
        <end position="108"/>
    </location>
</feature>
<evidence type="ECO:0000256" key="3">
    <source>
        <dbReference type="ARBA" id="ARBA00022618"/>
    </source>
</evidence>
<dbReference type="InterPro" id="IPR001841">
    <property type="entry name" value="Znf_RING"/>
</dbReference>
<evidence type="ECO:0000256" key="2">
    <source>
        <dbReference type="ARBA" id="ARBA00013928"/>
    </source>
</evidence>
<evidence type="ECO:0000256" key="11">
    <source>
        <dbReference type="SAM" id="MobiDB-lite"/>
    </source>
</evidence>
<dbReference type="AlphaFoldDB" id="A0A0C2DBK8"/>
<organism evidence="13 14">
    <name type="scientific">Ancylostoma duodenale</name>
    <dbReference type="NCBI Taxonomy" id="51022"/>
    <lineage>
        <taxon>Eukaryota</taxon>
        <taxon>Metazoa</taxon>
        <taxon>Ecdysozoa</taxon>
        <taxon>Nematoda</taxon>
        <taxon>Chromadorea</taxon>
        <taxon>Rhabditida</taxon>
        <taxon>Rhabditina</taxon>
        <taxon>Rhabditomorpha</taxon>
        <taxon>Strongyloidea</taxon>
        <taxon>Ancylostomatidae</taxon>
        <taxon>Ancylostomatinae</taxon>
        <taxon>Ancylostoma</taxon>
    </lineage>
</organism>
<reference evidence="13 14" key="1">
    <citation type="submission" date="2013-12" db="EMBL/GenBank/DDBJ databases">
        <title>Draft genome of the parsitic nematode Ancylostoma duodenale.</title>
        <authorList>
            <person name="Mitreva M."/>
        </authorList>
    </citation>
    <scope>NUCLEOTIDE SEQUENCE [LARGE SCALE GENOMIC DNA]</scope>
    <source>
        <strain evidence="13 14">Zhejiang</strain>
    </source>
</reference>
<dbReference type="SUPFAM" id="SSF57850">
    <property type="entry name" value="RING/U-box"/>
    <property type="match status" value="1"/>
</dbReference>
<dbReference type="PROSITE" id="PS50089">
    <property type="entry name" value="ZF_RING_2"/>
    <property type="match status" value="1"/>
</dbReference>
<feature type="region of interest" description="Disordered" evidence="11">
    <location>
        <begin position="1"/>
        <end position="30"/>
    </location>
</feature>
<keyword evidence="4" id="KW-0479">Metal-binding</keyword>
<dbReference type="Pfam" id="PF12861">
    <property type="entry name" value="zf-ANAPC11"/>
    <property type="match status" value="1"/>
</dbReference>
<dbReference type="Proteomes" id="UP000054047">
    <property type="component" value="Unassembled WGS sequence"/>
</dbReference>
<keyword evidence="8" id="KW-0862">Zinc</keyword>
<dbReference type="EMBL" id="KN731584">
    <property type="protein sequence ID" value="KIH59812.1"/>
    <property type="molecule type" value="Genomic_DNA"/>
</dbReference>
<evidence type="ECO:0000313" key="13">
    <source>
        <dbReference type="EMBL" id="KIH59812.1"/>
    </source>
</evidence>
<dbReference type="GO" id="GO:0031145">
    <property type="term" value="P:anaphase-promoting complex-dependent catabolic process"/>
    <property type="evidence" value="ECO:0007669"/>
    <property type="project" value="InterPro"/>
</dbReference>
<comment type="similarity">
    <text evidence="1">Belongs to the RING-box family.</text>
</comment>
<dbReference type="InterPro" id="IPR013083">
    <property type="entry name" value="Znf_RING/FYVE/PHD"/>
</dbReference>
<name>A0A0C2DBK8_9BILA</name>
<dbReference type="CDD" id="cd16456">
    <property type="entry name" value="RING-H2_APC11"/>
    <property type="match status" value="1"/>
</dbReference>
<protein>
    <recommendedName>
        <fullName evidence="2">Anaphase-promoting complex subunit 11</fullName>
    </recommendedName>
</protein>
<evidence type="ECO:0000256" key="4">
    <source>
        <dbReference type="ARBA" id="ARBA00022723"/>
    </source>
</evidence>
<keyword evidence="6" id="KW-0498">Mitosis</keyword>
<evidence type="ECO:0000256" key="6">
    <source>
        <dbReference type="ARBA" id="ARBA00022776"/>
    </source>
</evidence>
<feature type="compositionally biased region" description="Low complexity" evidence="11">
    <location>
        <begin position="94"/>
        <end position="103"/>
    </location>
</feature>
<evidence type="ECO:0000259" key="12">
    <source>
        <dbReference type="PROSITE" id="PS50089"/>
    </source>
</evidence>
<evidence type="ECO:0000256" key="10">
    <source>
        <dbReference type="PROSITE-ProRule" id="PRU00175"/>
    </source>
</evidence>
<dbReference type="GO" id="GO:0008270">
    <property type="term" value="F:zinc ion binding"/>
    <property type="evidence" value="ECO:0007669"/>
    <property type="project" value="UniProtKB-KW"/>
</dbReference>
<dbReference type="InterPro" id="IPR024991">
    <property type="entry name" value="RING-H2_APC11"/>
</dbReference>
<sequence length="224" mass="24908">MKLQTVRQSLTKPITRHAGTAKKRAERTVSVDRAPAGQNVSAINFCVFTADKMDEEMDIDVVADENGQQVNSAPEVTNRVVDEPLEDEEDDRTYSGSSNGSSYGEDEDGAPMVALRKKNFNATPTVRAAPVELPTNTRLKVKVNKLFVTAEWKWIEGGDDTCGICRMPFEACCVDCKCPGDECPLVLGQCKHPFHMHCIVKWTDAQNTPKPQCPLCRQEWKFAD</sequence>
<dbReference type="GO" id="GO:0061630">
    <property type="term" value="F:ubiquitin protein ligase activity"/>
    <property type="evidence" value="ECO:0007669"/>
    <property type="project" value="InterPro"/>
</dbReference>
<feature type="compositionally biased region" description="Polar residues" evidence="11">
    <location>
        <begin position="66"/>
        <end position="75"/>
    </location>
</feature>
<keyword evidence="9" id="KW-0131">Cell cycle</keyword>
<evidence type="ECO:0000256" key="8">
    <source>
        <dbReference type="ARBA" id="ARBA00022833"/>
    </source>
</evidence>
<dbReference type="PANTHER" id="PTHR11210">
    <property type="entry name" value="RING BOX"/>
    <property type="match status" value="1"/>
</dbReference>
<keyword evidence="5 10" id="KW-0863">Zinc-finger</keyword>
<evidence type="ECO:0000313" key="14">
    <source>
        <dbReference type="Proteomes" id="UP000054047"/>
    </source>
</evidence>
<keyword evidence="7" id="KW-0833">Ubl conjugation pathway</keyword>
<accession>A0A0C2DBK8</accession>
<evidence type="ECO:0000256" key="1">
    <source>
        <dbReference type="ARBA" id="ARBA00009273"/>
    </source>
</evidence>
<dbReference type="Gene3D" id="3.30.40.10">
    <property type="entry name" value="Zinc/RING finger domain, C3HC4 (zinc finger)"/>
    <property type="match status" value="1"/>
</dbReference>
<feature type="domain" description="RING-type" evidence="12">
    <location>
        <begin position="173"/>
        <end position="217"/>
    </location>
</feature>
<gene>
    <name evidence="13" type="ORF">ANCDUO_09948</name>
</gene>
<dbReference type="OrthoDB" id="1681166at2759"/>
<dbReference type="GO" id="GO:0005680">
    <property type="term" value="C:anaphase-promoting complex"/>
    <property type="evidence" value="ECO:0007669"/>
    <property type="project" value="InterPro"/>
</dbReference>
<proteinExistence type="inferred from homology"/>
<feature type="compositionally biased region" description="Polar residues" evidence="11">
    <location>
        <begin position="1"/>
        <end position="12"/>
    </location>
</feature>
<keyword evidence="3" id="KW-0132">Cell division</keyword>
<dbReference type="InterPro" id="IPR051031">
    <property type="entry name" value="RING-box_E3_Ubiquitin_Ligase"/>
</dbReference>
<keyword evidence="14" id="KW-1185">Reference proteome</keyword>
<dbReference type="GO" id="GO:0097602">
    <property type="term" value="F:cullin family protein binding"/>
    <property type="evidence" value="ECO:0007669"/>
    <property type="project" value="InterPro"/>
</dbReference>
<evidence type="ECO:0000256" key="5">
    <source>
        <dbReference type="ARBA" id="ARBA00022771"/>
    </source>
</evidence>
<dbReference type="GO" id="GO:0051301">
    <property type="term" value="P:cell division"/>
    <property type="evidence" value="ECO:0007669"/>
    <property type="project" value="UniProtKB-KW"/>
</dbReference>